<evidence type="ECO:0000256" key="13">
    <source>
        <dbReference type="SAM" id="MobiDB-lite"/>
    </source>
</evidence>
<evidence type="ECO:0000313" key="16">
    <source>
        <dbReference type="RefSeq" id="XP_030648074.1"/>
    </source>
</evidence>
<feature type="region of interest" description="Disordered" evidence="13">
    <location>
        <begin position="1"/>
        <end position="109"/>
    </location>
</feature>
<feature type="region of interest" description="Disordered" evidence="13">
    <location>
        <begin position="229"/>
        <end position="308"/>
    </location>
</feature>
<feature type="domain" description="C2H2-type" evidence="14">
    <location>
        <begin position="455"/>
        <end position="482"/>
    </location>
</feature>
<evidence type="ECO:0000259" key="14">
    <source>
        <dbReference type="PROSITE" id="PS50157"/>
    </source>
</evidence>
<feature type="compositionally biased region" description="Polar residues" evidence="13">
    <location>
        <begin position="69"/>
        <end position="95"/>
    </location>
</feature>
<dbReference type="InterPro" id="IPR036236">
    <property type="entry name" value="Znf_C2H2_sf"/>
</dbReference>
<evidence type="ECO:0000256" key="6">
    <source>
        <dbReference type="ARBA" id="ARBA00022771"/>
    </source>
</evidence>
<feature type="domain" description="C2H2-type" evidence="14">
    <location>
        <begin position="534"/>
        <end position="561"/>
    </location>
</feature>
<name>A0A6J2WUZ7_CHACN</name>
<feature type="domain" description="C2H2-type" evidence="14">
    <location>
        <begin position="605"/>
        <end position="632"/>
    </location>
</feature>
<feature type="domain" description="C2H2-type" evidence="14">
    <location>
        <begin position="363"/>
        <end position="390"/>
    </location>
</feature>
<evidence type="ECO:0000256" key="4">
    <source>
        <dbReference type="ARBA" id="ARBA00022723"/>
    </source>
</evidence>
<keyword evidence="7" id="KW-0862">Zinc</keyword>
<evidence type="ECO:0000256" key="5">
    <source>
        <dbReference type="ARBA" id="ARBA00022737"/>
    </source>
</evidence>
<dbReference type="GO" id="GO:0005694">
    <property type="term" value="C:chromosome"/>
    <property type="evidence" value="ECO:0007669"/>
    <property type="project" value="UniProtKB-ARBA"/>
</dbReference>
<proteinExistence type="inferred from homology"/>
<dbReference type="GO" id="GO:0043565">
    <property type="term" value="F:sequence-specific DNA binding"/>
    <property type="evidence" value="ECO:0007669"/>
    <property type="project" value="UniProtKB-ARBA"/>
</dbReference>
<dbReference type="FunFam" id="3.30.160.60:FF:001732">
    <property type="entry name" value="Zgc:162936"/>
    <property type="match status" value="1"/>
</dbReference>
<dbReference type="SMART" id="SM00355">
    <property type="entry name" value="ZnF_C2H2"/>
    <property type="match status" value="15"/>
</dbReference>
<feature type="domain" description="C2H2-type" evidence="14">
    <location>
        <begin position="429"/>
        <end position="456"/>
    </location>
</feature>
<dbReference type="Gene3D" id="3.30.160.60">
    <property type="entry name" value="Classic Zinc Finger"/>
    <property type="match status" value="10"/>
</dbReference>
<dbReference type="FunFam" id="3.30.160.60:FF:000100">
    <property type="entry name" value="Zinc finger 45-like"/>
    <property type="match status" value="1"/>
</dbReference>
<keyword evidence="4" id="KW-0479">Metal-binding</keyword>
<dbReference type="GO" id="GO:0045893">
    <property type="term" value="P:positive regulation of DNA-templated transcription"/>
    <property type="evidence" value="ECO:0007669"/>
    <property type="project" value="UniProtKB-ARBA"/>
</dbReference>
<dbReference type="InterPro" id="IPR050636">
    <property type="entry name" value="C2H2-ZF_domain-containing"/>
</dbReference>
<evidence type="ECO:0000256" key="1">
    <source>
        <dbReference type="ARBA" id="ARBA00003767"/>
    </source>
</evidence>
<comment type="subcellular location">
    <subcellularLocation>
        <location evidence="2">Nucleus</location>
    </subcellularLocation>
</comment>
<evidence type="ECO:0000256" key="8">
    <source>
        <dbReference type="ARBA" id="ARBA00023015"/>
    </source>
</evidence>
<keyword evidence="8" id="KW-0805">Transcription regulation</keyword>
<feature type="domain" description="C2H2-type" evidence="14">
    <location>
        <begin position="661"/>
        <end position="688"/>
    </location>
</feature>
<feature type="domain" description="C2H2-type" evidence="14">
    <location>
        <begin position="307"/>
        <end position="334"/>
    </location>
</feature>
<evidence type="ECO:0000256" key="11">
    <source>
        <dbReference type="ARBA" id="ARBA00023242"/>
    </source>
</evidence>
<keyword evidence="5" id="KW-0677">Repeat</keyword>
<dbReference type="InterPro" id="IPR013087">
    <property type="entry name" value="Znf_C2H2_type"/>
</dbReference>
<comment type="function">
    <text evidence="1">May be involved in transcriptional regulation.</text>
</comment>
<dbReference type="FunFam" id="3.30.160.60:FF:000110">
    <property type="entry name" value="Zinc finger protein-like"/>
    <property type="match status" value="1"/>
</dbReference>
<feature type="domain" description="C2H2-type" evidence="14">
    <location>
        <begin position="633"/>
        <end position="660"/>
    </location>
</feature>
<feature type="domain" description="C2H2-type" evidence="14">
    <location>
        <begin position="689"/>
        <end position="716"/>
    </location>
</feature>
<dbReference type="PANTHER" id="PTHR47772">
    <property type="entry name" value="ZINC FINGER PROTEIN 200"/>
    <property type="match status" value="1"/>
</dbReference>
<feature type="compositionally biased region" description="Acidic residues" evidence="13">
    <location>
        <begin position="398"/>
        <end position="407"/>
    </location>
</feature>
<comment type="similarity">
    <text evidence="3">Belongs to the krueppel C2H2-type zinc-finger protein family.</text>
</comment>
<dbReference type="GO" id="GO:0008270">
    <property type="term" value="F:zinc ion binding"/>
    <property type="evidence" value="ECO:0007669"/>
    <property type="project" value="UniProtKB-KW"/>
</dbReference>
<organism evidence="15 16">
    <name type="scientific">Chanos chanos</name>
    <name type="common">Milkfish</name>
    <name type="synonym">Mugil chanos</name>
    <dbReference type="NCBI Taxonomy" id="29144"/>
    <lineage>
        <taxon>Eukaryota</taxon>
        <taxon>Metazoa</taxon>
        <taxon>Chordata</taxon>
        <taxon>Craniata</taxon>
        <taxon>Vertebrata</taxon>
        <taxon>Euteleostomi</taxon>
        <taxon>Actinopterygii</taxon>
        <taxon>Neopterygii</taxon>
        <taxon>Teleostei</taxon>
        <taxon>Ostariophysi</taxon>
        <taxon>Gonorynchiformes</taxon>
        <taxon>Chanidae</taxon>
        <taxon>Chanos</taxon>
    </lineage>
</organism>
<dbReference type="GO" id="GO:0005634">
    <property type="term" value="C:nucleus"/>
    <property type="evidence" value="ECO:0007669"/>
    <property type="project" value="UniProtKB-SubCell"/>
</dbReference>
<keyword evidence="10" id="KW-0804">Transcription</keyword>
<evidence type="ECO:0000256" key="7">
    <source>
        <dbReference type="ARBA" id="ARBA00022833"/>
    </source>
</evidence>
<keyword evidence="9" id="KW-0238">DNA-binding</keyword>
<dbReference type="FunFam" id="3.30.160.60:FF:000624">
    <property type="entry name" value="zinc finger protein 697"/>
    <property type="match status" value="1"/>
</dbReference>
<feature type="domain" description="C2H2-type" evidence="14">
    <location>
        <begin position="210"/>
        <end position="237"/>
    </location>
</feature>
<dbReference type="SUPFAM" id="SSF57667">
    <property type="entry name" value="beta-beta-alpha zinc fingers"/>
    <property type="match status" value="7"/>
</dbReference>
<keyword evidence="6 12" id="KW-0863">Zinc-finger</keyword>
<evidence type="ECO:0000256" key="9">
    <source>
        <dbReference type="ARBA" id="ARBA00023125"/>
    </source>
</evidence>
<feature type="compositionally biased region" description="Polar residues" evidence="13">
    <location>
        <begin position="1"/>
        <end position="23"/>
    </location>
</feature>
<feature type="domain" description="C2H2-type" evidence="14">
    <location>
        <begin position="180"/>
        <end position="207"/>
    </location>
</feature>
<evidence type="ECO:0000256" key="12">
    <source>
        <dbReference type="PROSITE-ProRule" id="PRU00042"/>
    </source>
</evidence>
<feature type="compositionally biased region" description="Low complexity" evidence="13">
    <location>
        <begin position="285"/>
        <end position="298"/>
    </location>
</feature>
<dbReference type="Proteomes" id="UP000504632">
    <property type="component" value="Chromosome 1"/>
</dbReference>
<dbReference type="GeneID" id="115828225"/>
<dbReference type="FunFam" id="3.30.160.60:FF:000562">
    <property type="entry name" value="Zinc finger protein 786"/>
    <property type="match status" value="1"/>
</dbReference>
<evidence type="ECO:0000256" key="3">
    <source>
        <dbReference type="ARBA" id="ARBA00006991"/>
    </source>
</evidence>
<dbReference type="PANTHER" id="PTHR47772:SF13">
    <property type="entry name" value="GASTRULA ZINC FINGER PROTEIN XLCGF49.1-LIKE-RELATED"/>
    <property type="match status" value="1"/>
</dbReference>
<keyword evidence="15" id="KW-1185">Reference proteome</keyword>
<feature type="compositionally biased region" description="Pro residues" evidence="13">
    <location>
        <begin position="52"/>
        <end position="64"/>
    </location>
</feature>
<dbReference type="AlphaFoldDB" id="A0A6J2WUZ7"/>
<dbReference type="FunFam" id="3.30.160.60:FF:002274">
    <property type="entry name" value="Zinc finger protein 432"/>
    <property type="match status" value="1"/>
</dbReference>
<reference evidence="16" key="1">
    <citation type="submission" date="2025-08" db="UniProtKB">
        <authorList>
            <consortium name="RefSeq"/>
        </authorList>
    </citation>
    <scope>IDENTIFICATION</scope>
</reference>
<feature type="compositionally biased region" description="Basic and acidic residues" evidence="13">
    <location>
        <begin position="408"/>
        <end position="422"/>
    </location>
</feature>
<sequence>MQLSTGFAPSAPATSLAKSTSIQPMRVHKECEHVKNVKLQSSADSDVSQDDPPQPRPPPEPPLDASPQEIQPTVPQNPSRTQPNSSQTELSSLQNQEDRSRTKNLTVNLKRTLPTAQSLKLRQVPSAPLIRYQCGECKALFVSLSLWQRHSKLGLCSTTGIEDKSDEEKVEDVKSEVQTCLCIQCGSSFNSEEALATHRSSHHGLKGALHRCPICTQEFMNTTQFLYHRRQHRQKGEEAVPTHSANPMPGSLRQRTTEGERWNLTTKDGSSEEDGGSSAPGMHIATPTATPTELTPLPQKSSSSAPEPCPVCGQLFKRRCHLRAHLQRHSGQKPHRCPLCPKTFAYKSNLGRHRLVHGANRPYSCQRCGKGFTQSGSLKQHMLLHARNDANQQHTEREEEEEGEEQEEGKGGKKGEEEKGKEEKALLSFSSTDCSNTYCSHSKLLEHRSVHTGQFSCSVCGQYFPRKRSLQLHVLSHQGKQPLTCPHCSDQYLNRSQLDAHLPRCAGGAGLCTEEGMGLPGRGFGGRAGRVGRLSCDLCGHRCVTQEGLDLHRMSHSGQTPLRCPLLPCRRRFVTDAALQDHLLTHCPSPSESGSVDTMVKPRPYHCQHCGKDFTTASSLNVHLRVHTGERPFQCGQCGKCFRQIPHLRDHERLHSGERPFVCSVCGRGFVLAARLAEHARTHSGDKPYQCSQCHRAFRSLSNLGKHRKTHSRPGNIPPDALGAIEGQDGGGALSKGDGGTTVHTIFLVQPQQALPPVDTAPSSITTVPSPAPLVLLQPVVTVSDEQQGTVMHHAIEVIVSETGD</sequence>
<dbReference type="PROSITE" id="PS50157">
    <property type="entry name" value="ZINC_FINGER_C2H2_2"/>
    <property type="match status" value="12"/>
</dbReference>
<feature type="domain" description="C2H2-type" evidence="14">
    <location>
        <begin position="335"/>
        <end position="362"/>
    </location>
</feature>
<evidence type="ECO:0000256" key="2">
    <source>
        <dbReference type="ARBA" id="ARBA00004123"/>
    </source>
</evidence>
<gene>
    <name evidence="16" type="primary">LOC115828225</name>
</gene>
<dbReference type="OrthoDB" id="6077919at2759"/>
<accession>A0A6J2WUZ7</accession>
<dbReference type="Pfam" id="PF13912">
    <property type="entry name" value="zf-C2H2_6"/>
    <property type="match status" value="2"/>
</dbReference>
<dbReference type="InParanoid" id="A0A6J2WUZ7"/>
<evidence type="ECO:0000256" key="10">
    <source>
        <dbReference type="ARBA" id="ARBA00023163"/>
    </source>
</evidence>
<protein>
    <submittedName>
        <fullName evidence="16">Zinc finger protein 497-like</fullName>
    </submittedName>
</protein>
<dbReference type="Pfam" id="PF00096">
    <property type="entry name" value="zf-C2H2"/>
    <property type="match status" value="6"/>
</dbReference>
<feature type="region of interest" description="Disordered" evidence="13">
    <location>
        <begin position="389"/>
        <end position="422"/>
    </location>
</feature>
<dbReference type="RefSeq" id="XP_030648074.1">
    <property type="nucleotide sequence ID" value="XM_030792214.1"/>
</dbReference>
<dbReference type="PROSITE" id="PS00028">
    <property type="entry name" value="ZINC_FINGER_C2H2_1"/>
    <property type="match status" value="12"/>
</dbReference>
<keyword evidence="11" id="KW-0539">Nucleus</keyword>
<evidence type="ECO:0000313" key="15">
    <source>
        <dbReference type="Proteomes" id="UP000504632"/>
    </source>
</evidence>